<evidence type="ECO:0000259" key="11">
    <source>
        <dbReference type="Pfam" id="PF01447"/>
    </source>
</evidence>
<dbReference type="GO" id="GO:0046872">
    <property type="term" value="F:metal ion binding"/>
    <property type="evidence" value="ECO:0007669"/>
    <property type="project" value="UniProtKB-UniRule"/>
</dbReference>
<keyword evidence="6 9" id="KW-0862">Zinc</keyword>
<reference evidence="14 15" key="1">
    <citation type="submission" date="2014-04" db="EMBL/GenBank/DDBJ databases">
        <title>The Genome Sequence of Thermoanaerobaculum aquaticum MP-01, The First Cultivated Group 23 Acidobacterium.</title>
        <authorList>
            <person name="Stamps B.W."/>
            <person name="Losey N.A."/>
            <person name="Lawson P.A."/>
            <person name="Stevenson B.S."/>
        </authorList>
    </citation>
    <scope>NUCLEOTIDE SEQUENCE [LARGE SCALE GENOMIC DNA]</scope>
    <source>
        <strain evidence="14 15">MP-01</strain>
    </source>
</reference>
<organism evidence="14 15">
    <name type="scientific">Thermoanaerobaculum aquaticum</name>
    <dbReference type="NCBI Taxonomy" id="1312852"/>
    <lineage>
        <taxon>Bacteria</taxon>
        <taxon>Pseudomonadati</taxon>
        <taxon>Acidobacteriota</taxon>
        <taxon>Thermoanaerobaculia</taxon>
        <taxon>Thermoanaerobaculales</taxon>
        <taxon>Thermoanaerobaculaceae</taxon>
        <taxon>Thermoanaerobaculum</taxon>
    </lineage>
</organism>
<dbReference type="Gene3D" id="3.10.170.10">
    <property type="match status" value="1"/>
</dbReference>
<comment type="function">
    <text evidence="9">Extracellular zinc metalloprotease.</text>
</comment>
<evidence type="ECO:0000256" key="8">
    <source>
        <dbReference type="PIRSR" id="PIRSR623612-1"/>
    </source>
</evidence>
<feature type="domain" description="Peptidase M4" evidence="11">
    <location>
        <begin position="231"/>
        <end position="380"/>
    </location>
</feature>
<dbReference type="InterPro" id="IPR013856">
    <property type="entry name" value="Peptidase_M4_domain"/>
</dbReference>
<dbReference type="InterPro" id="IPR023612">
    <property type="entry name" value="Peptidase_M4"/>
</dbReference>
<gene>
    <name evidence="14" type="ORF">EG19_09065</name>
</gene>
<dbReference type="GO" id="GO:0004222">
    <property type="term" value="F:metalloendopeptidase activity"/>
    <property type="evidence" value="ECO:0007669"/>
    <property type="project" value="UniProtKB-UniRule"/>
</dbReference>
<dbReference type="Gene3D" id="3.10.450.490">
    <property type="match status" value="1"/>
</dbReference>
<dbReference type="InterPro" id="IPR050728">
    <property type="entry name" value="Zinc_Metalloprotease_M4"/>
</dbReference>
<evidence type="ECO:0000256" key="5">
    <source>
        <dbReference type="ARBA" id="ARBA00022801"/>
    </source>
</evidence>
<dbReference type="SUPFAM" id="SSF55486">
    <property type="entry name" value="Metalloproteases ('zincins'), catalytic domain"/>
    <property type="match status" value="1"/>
</dbReference>
<evidence type="ECO:0000256" key="6">
    <source>
        <dbReference type="ARBA" id="ARBA00022833"/>
    </source>
</evidence>
<sequence length="548" mass="59249">MSQELEEREARMQKTTFLSMALVVSLGAAVGQAREGRLLVNLPDESSATAEAAAVAVQFATREASRVLGLSAREGLALRTADHDGAGVVHVRFDTRVQDVRVVGGEVIVHVDAASRRIVGLSNFHRRVNVEDPTPRVSEGDAVGMAWALMAPASAPAEKPQTELVFYPSKGSYRLAWMVRMFVENEVEEPRAEAFVIDAKTGEVLDRWDDLRTGKPGGSTPPPGSGSPAVGTAKTLYLGQLSIDTEFYSSANLYGMVDRVRGNAYTTDMNNRQTGSGTLFTDADNTWGNFTNSDRATAGTDAHLGMAFTWDYYKNVHGRNGIYNDGVGAFSRVHYGRNYNNAFWSDSCKCMTYGDGDGSVLSPLVSLDVAGHEMSHGVTSATANLQYSGESGGLNESTSDIFGTAVEFYANNPNDPPDWWIGETVYTPSKPGDALRYMDDPKKDGRSVDHYSLYTNGMDVHYSSGIANNFFYLLANGGTNRTSGISVTGIGLAKAERIWYVALTGYMTSTTNFSQARQATIQAATQLFGASSVEVQRVKDAWTAVGVY</sequence>
<dbReference type="EC" id="3.4.24.-" evidence="9"/>
<evidence type="ECO:0000313" key="14">
    <source>
        <dbReference type="EMBL" id="KDA54789.1"/>
    </source>
</evidence>
<feature type="active site" evidence="8">
    <location>
        <position position="373"/>
    </location>
</feature>
<comment type="caution">
    <text evidence="14">The sequence shown here is derived from an EMBL/GenBank/DDBJ whole genome shotgun (WGS) entry which is preliminary data.</text>
</comment>
<keyword evidence="4" id="KW-0732">Signal</keyword>
<dbReference type="PRINTS" id="PR00730">
    <property type="entry name" value="THERMOLYSIN"/>
</dbReference>
<dbReference type="GO" id="GO:0005576">
    <property type="term" value="C:extracellular region"/>
    <property type="evidence" value="ECO:0007669"/>
    <property type="project" value="UniProtKB-SubCell"/>
</dbReference>
<evidence type="ECO:0000259" key="13">
    <source>
        <dbReference type="Pfam" id="PF07504"/>
    </source>
</evidence>
<feature type="region of interest" description="Disordered" evidence="10">
    <location>
        <begin position="211"/>
        <end position="231"/>
    </location>
</feature>
<proteinExistence type="inferred from homology"/>
<dbReference type="EMBL" id="JMFG01000004">
    <property type="protein sequence ID" value="KDA54789.1"/>
    <property type="molecule type" value="Genomic_DNA"/>
</dbReference>
<dbReference type="Proteomes" id="UP000027284">
    <property type="component" value="Unassembled WGS sequence"/>
</dbReference>
<comment type="subcellular location">
    <subcellularLocation>
        <location evidence="9">Secreted</location>
    </subcellularLocation>
</comment>
<dbReference type="PANTHER" id="PTHR33794:SF1">
    <property type="entry name" value="BACILLOLYSIN"/>
    <property type="match status" value="1"/>
</dbReference>
<accession>A0A062XZB1</accession>
<keyword evidence="3" id="KW-0479">Metal-binding</keyword>
<feature type="domain" description="FTP" evidence="13">
    <location>
        <begin position="75"/>
        <end position="114"/>
    </location>
</feature>
<evidence type="ECO:0000256" key="7">
    <source>
        <dbReference type="ARBA" id="ARBA00023049"/>
    </source>
</evidence>
<dbReference type="PANTHER" id="PTHR33794">
    <property type="entry name" value="BACILLOLYSIN"/>
    <property type="match status" value="1"/>
</dbReference>
<dbReference type="InterPro" id="IPR027268">
    <property type="entry name" value="Peptidase_M4/M1_CTD_sf"/>
</dbReference>
<dbReference type="MEROPS" id="M04.017"/>
<dbReference type="AlphaFoldDB" id="A0A062XZB1"/>
<evidence type="ECO:0000256" key="4">
    <source>
        <dbReference type="ARBA" id="ARBA00022729"/>
    </source>
</evidence>
<dbReference type="Pfam" id="PF07504">
    <property type="entry name" value="FTP"/>
    <property type="match status" value="1"/>
</dbReference>
<dbReference type="Pfam" id="PF01447">
    <property type="entry name" value="Peptidase_M4"/>
    <property type="match status" value="1"/>
</dbReference>
<keyword evidence="2 9" id="KW-0645">Protease</keyword>
<name>A0A062XZB1_9BACT</name>
<evidence type="ECO:0000313" key="15">
    <source>
        <dbReference type="Proteomes" id="UP000027284"/>
    </source>
</evidence>
<evidence type="ECO:0000256" key="9">
    <source>
        <dbReference type="RuleBase" id="RU366073"/>
    </source>
</evidence>
<evidence type="ECO:0000256" key="3">
    <source>
        <dbReference type="ARBA" id="ARBA00022723"/>
    </source>
</evidence>
<keyword evidence="15" id="KW-1185">Reference proteome</keyword>
<dbReference type="GO" id="GO:0006508">
    <property type="term" value="P:proteolysis"/>
    <property type="evidence" value="ECO:0007669"/>
    <property type="project" value="UniProtKB-KW"/>
</dbReference>
<feature type="domain" description="Peptidase M4 C-terminal" evidence="12">
    <location>
        <begin position="383"/>
        <end position="547"/>
    </location>
</feature>
<dbReference type="Pfam" id="PF02868">
    <property type="entry name" value="Peptidase_M4_C"/>
    <property type="match status" value="1"/>
</dbReference>
<evidence type="ECO:0000256" key="2">
    <source>
        <dbReference type="ARBA" id="ARBA00022670"/>
    </source>
</evidence>
<dbReference type="CDD" id="cd09597">
    <property type="entry name" value="M4_TLP"/>
    <property type="match status" value="1"/>
</dbReference>
<dbReference type="STRING" id="1312852.EG19_09065"/>
<evidence type="ECO:0000256" key="1">
    <source>
        <dbReference type="ARBA" id="ARBA00009388"/>
    </source>
</evidence>
<keyword evidence="9" id="KW-0964">Secreted</keyword>
<comment type="cofactor">
    <cofactor evidence="9">
        <name>Zn(2+)</name>
        <dbReference type="ChEBI" id="CHEBI:29105"/>
    </cofactor>
</comment>
<evidence type="ECO:0000256" key="10">
    <source>
        <dbReference type="SAM" id="MobiDB-lite"/>
    </source>
</evidence>
<comment type="similarity">
    <text evidence="1 9">Belongs to the peptidase M4 family.</text>
</comment>
<protein>
    <recommendedName>
        <fullName evidence="9">Neutral metalloproteinase</fullName>
        <ecNumber evidence="9">3.4.24.-</ecNumber>
    </recommendedName>
</protein>
<keyword evidence="7 9" id="KW-0482">Metalloprotease</keyword>
<dbReference type="Gene3D" id="1.10.390.10">
    <property type="entry name" value="Neutral Protease Domain 2"/>
    <property type="match status" value="1"/>
</dbReference>
<dbReference type="Gene3D" id="3.10.450.40">
    <property type="match status" value="1"/>
</dbReference>
<keyword evidence="5 9" id="KW-0378">Hydrolase</keyword>
<feature type="active site" description="Proton donor" evidence="8">
    <location>
        <position position="461"/>
    </location>
</feature>
<dbReference type="InterPro" id="IPR001570">
    <property type="entry name" value="Peptidase_M4_C_domain"/>
</dbReference>
<dbReference type="InterPro" id="IPR011096">
    <property type="entry name" value="FTP_domain"/>
</dbReference>
<evidence type="ECO:0000259" key="12">
    <source>
        <dbReference type="Pfam" id="PF02868"/>
    </source>
</evidence>